<evidence type="ECO:0000313" key="8">
    <source>
        <dbReference type="Proteomes" id="UP001296776"/>
    </source>
</evidence>
<comment type="subcellular location">
    <subcellularLocation>
        <location evidence="1">Membrane</location>
        <topology evidence="1">Multi-pass membrane protein</topology>
    </subcellularLocation>
</comment>
<dbReference type="Pfam" id="PF04932">
    <property type="entry name" value="Wzy_C"/>
    <property type="match status" value="1"/>
</dbReference>
<dbReference type="InterPro" id="IPR007016">
    <property type="entry name" value="O-antigen_ligase-rel_domated"/>
</dbReference>
<accession>A0AAJ0U661</accession>
<dbReference type="InterPro" id="IPR051533">
    <property type="entry name" value="WaaL-like"/>
</dbReference>
<feature type="transmembrane region" description="Helical" evidence="5">
    <location>
        <begin position="21"/>
        <end position="38"/>
    </location>
</feature>
<reference evidence="7" key="1">
    <citation type="submission" date="2017-08" db="EMBL/GenBank/DDBJ databases">
        <authorList>
            <person name="Imhoff J.F."/>
            <person name="Rahn T."/>
            <person name="Kuenzel S."/>
            <person name="Neulinger S.C."/>
        </authorList>
    </citation>
    <scope>NUCLEOTIDE SEQUENCE</scope>
    <source>
        <strain evidence="7">DSM 11080</strain>
    </source>
</reference>
<proteinExistence type="predicted"/>
<feature type="transmembrane region" description="Helical" evidence="5">
    <location>
        <begin position="74"/>
        <end position="93"/>
    </location>
</feature>
<feature type="transmembrane region" description="Helical" evidence="5">
    <location>
        <begin position="165"/>
        <end position="190"/>
    </location>
</feature>
<dbReference type="RefSeq" id="WP_200347232.1">
    <property type="nucleotide sequence ID" value="NZ_NRSJ01000030.1"/>
</dbReference>
<feature type="transmembrane region" description="Helical" evidence="5">
    <location>
        <begin position="394"/>
        <end position="416"/>
    </location>
</feature>
<evidence type="ECO:0000313" key="7">
    <source>
        <dbReference type="EMBL" id="MBK1705932.1"/>
    </source>
</evidence>
<feature type="transmembrane region" description="Helical" evidence="5">
    <location>
        <begin position="250"/>
        <end position="270"/>
    </location>
</feature>
<sequence length="474" mass="52016">MLSSAVLSHSALRRRQAPTRGLSFWLFAALLVLSPLPFGSVYAVWPALYGVVVALAVVSFVLQRRHRGRGITLPQPPVVAASALALGVILWGYTQGLPGLFPGLEHPAWAQTRSLLERPELAGALSLVPERSLQVATHFLTFLVFAWLAFWLCRRGRNRELLLRLFIAAQTSYAVYGLVVYFAGFESFLWFDDIVGADLVRSTFINRNNYATYVGLGTLTALALILRYLRQLASRETDRRARLRSFIEDVSTTGWPLVIAAVVCFLALLLSESRMGLVAFLAGLTLLLSGWSLRLPTGRTRTLGLALVSLPLVLLALNLFLSGDQTAARFAHLFENGDLRFEGYALMQEAIDERPLLGYGLGSFESAFRLVRDETIPAILRRGHNDYLELVMELGWPATIALMGAFALLLGTALVMSAQRQELELALLFVAATVQVGLHALVDFSMQMPAVVLAYLFLAGAAFGSAPQRSGHAR</sequence>
<name>A0AAJ0U661_9GAMM</name>
<feature type="transmembrane region" description="Helical" evidence="5">
    <location>
        <begin position="210"/>
        <end position="229"/>
    </location>
</feature>
<evidence type="ECO:0000259" key="6">
    <source>
        <dbReference type="Pfam" id="PF04932"/>
    </source>
</evidence>
<evidence type="ECO:0000256" key="1">
    <source>
        <dbReference type="ARBA" id="ARBA00004141"/>
    </source>
</evidence>
<keyword evidence="3 5" id="KW-1133">Transmembrane helix</keyword>
<keyword evidence="8" id="KW-1185">Reference proteome</keyword>
<comment type="caution">
    <text evidence="7">The sequence shown here is derived from an EMBL/GenBank/DDBJ whole genome shotgun (WGS) entry which is preliminary data.</text>
</comment>
<feature type="transmembrane region" description="Helical" evidence="5">
    <location>
        <begin position="135"/>
        <end position="153"/>
    </location>
</feature>
<organism evidence="7 8">
    <name type="scientific">Halochromatium glycolicum</name>
    <dbReference type="NCBI Taxonomy" id="85075"/>
    <lineage>
        <taxon>Bacteria</taxon>
        <taxon>Pseudomonadati</taxon>
        <taxon>Pseudomonadota</taxon>
        <taxon>Gammaproteobacteria</taxon>
        <taxon>Chromatiales</taxon>
        <taxon>Chromatiaceae</taxon>
        <taxon>Halochromatium</taxon>
    </lineage>
</organism>
<evidence type="ECO:0000256" key="2">
    <source>
        <dbReference type="ARBA" id="ARBA00022692"/>
    </source>
</evidence>
<dbReference type="PANTHER" id="PTHR37422:SF13">
    <property type="entry name" value="LIPOPOLYSACCHARIDE BIOSYNTHESIS PROTEIN PA4999-RELATED"/>
    <property type="match status" value="1"/>
</dbReference>
<keyword evidence="2 5" id="KW-0812">Transmembrane</keyword>
<feature type="domain" description="O-antigen ligase-related" evidence="6">
    <location>
        <begin position="259"/>
        <end position="402"/>
    </location>
</feature>
<dbReference type="Proteomes" id="UP001296776">
    <property type="component" value="Unassembled WGS sequence"/>
</dbReference>
<feature type="transmembrane region" description="Helical" evidence="5">
    <location>
        <begin position="44"/>
        <end position="62"/>
    </location>
</feature>
<dbReference type="AlphaFoldDB" id="A0AAJ0U661"/>
<evidence type="ECO:0000256" key="3">
    <source>
        <dbReference type="ARBA" id="ARBA00022989"/>
    </source>
</evidence>
<feature type="transmembrane region" description="Helical" evidence="5">
    <location>
        <begin position="302"/>
        <end position="321"/>
    </location>
</feature>
<keyword evidence="4 5" id="KW-0472">Membrane</keyword>
<feature type="transmembrane region" description="Helical" evidence="5">
    <location>
        <begin position="448"/>
        <end position="466"/>
    </location>
</feature>
<gene>
    <name evidence="7" type="ORF">CKO40_15555</name>
</gene>
<evidence type="ECO:0000256" key="5">
    <source>
        <dbReference type="SAM" id="Phobius"/>
    </source>
</evidence>
<feature type="transmembrane region" description="Helical" evidence="5">
    <location>
        <begin position="423"/>
        <end position="442"/>
    </location>
</feature>
<dbReference type="GO" id="GO:0016020">
    <property type="term" value="C:membrane"/>
    <property type="evidence" value="ECO:0007669"/>
    <property type="project" value="UniProtKB-SubCell"/>
</dbReference>
<dbReference type="PANTHER" id="PTHR37422">
    <property type="entry name" value="TEICHURONIC ACID BIOSYNTHESIS PROTEIN TUAE"/>
    <property type="match status" value="1"/>
</dbReference>
<protein>
    <recommendedName>
        <fullName evidence="6">O-antigen ligase-related domain-containing protein</fullName>
    </recommendedName>
</protein>
<evidence type="ECO:0000256" key="4">
    <source>
        <dbReference type="ARBA" id="ARBA00023136"/>
    </source>
</evidence>
<reference evidence="7" key="2">
    <citation type="journal article" date="2020" name="Microorganisms">
        <title>Osmotic Adaptation and Compatible Solute Biosynthesis of Phototrophic Bacteria as Revealed from Genome Analyses.</title>
        <authorList>
            <person name="Imhoff J.F."/>
            <person name="Rahn T."/>
            <person name="Kunzel S."/>
            <person name="Keller A."/>
            <person name="Neulinger S.C."/>
        </authorList>
    </citation>
    <scope>NUCLEOTIDE SEQUENCE</scope>
    <source>
        <strain evidence="7">DSM 11080</strain>
    </source>
</reference>
<dbReference type="EMBL" id="NRSJ01000030">
    <property type="protein sequence ID" value="MBK1705932.1"/>
    <property type="molecule type" value="Genomic_DNA"/>
</dbReference>
<feature type="transmembrane region" description="Helical" evidence="5">
    <location>
        <begin position="276"/>
        <end position="295"/>
    </location>
</feature>